<dbReference type="AlphaFoldDB" id="A0A0V1GGJ3"/>
<keyword evidence="2" id="KW-1185">Reference proteome</keyword>
<protein>
    <submittedName>
        <fullName evidence="1">Uncharacterized protein</fullName>
    </submittedName>
</protein>
<dbReference type="EMBL" id="JYDP01002272">
    <property type="protein sequence ID" value="KRY97138.1"/>
    <property type="molecule type" value="Genomic_DNA"/>
</dbReference>
<name>A0A0V1GGJ3_9BILA</name>
<comment type="caution">
    <text evidence="1">The sequence shown here is derived from an EMBL/GenBank/DDBJ whole genome shotgun (WGS) entry which is preliminary data.</text>
</comment>
<gene>
    <name evidence="1" type="ORF">T11_6619</name>
</gene>
<dbReference type="Proteomes" id="UP000055024">
    <property type="component" value="Unassembled WGS sequence"/>
</dbReference>
<accession>A0A0V1GGJ3</accession>
<reference evidence="1 2" key="1">
    <citation type="submission" date="2015-01" db="EMBL/GenBank/DDBJ databases">
        <title>Evolution of Trichinella species and genotypes.</title>
        <authorList>
            <person name="Korhonen P.K."/>
            <person name="Edoardo P."/>
            <person name="Giuseppe L.R."/>
            <person name="Gasser R.B."/>
        </authorList>
    </citation>
    <scope>NUCLEOTIDE SEQUENCE [LARGE SCALE GENOMIC DNA]</scope>
    <source>
        <strain evidence="1">ISS1029</strain>
    </source>
</reference>
<proteinExistence type="predicted"/>
<evidence type="ECO:0000313" key="2">
    <source>
        <dbReference type="Proteomes" id="UP000055024"/>
    </source>
</evidence>
<organism evidence="1 2">
    <name type="scientific">Trichinella zimbabwensis</name>
    <dbReference type="NCBI Taxonomy" id="268475"/>
    <lineage>
        <taxon>Eukaryota</taxon>
        <taxon>Metazoa</taxon>
        <taxon>Ecdysozoa</taxon>
        <taxon>Nematoda</taxon>
        <taxon>Enoplea</taxon>
        <taxon>Dorylaimia</taxon>
        <taxon>Trichinellida</taxon>
        <taxon>Trichinellidae</taxon>
        <taxon>Trichinella</taxon>
    </lineage>
</organism>
<evidence type="ECO:0000313" key="1">
    <source>
        <dbReference type="EMBL" id="KRY97138.1"/>
    </source>
</evidence>
<sequence length="42" mass="4768">MNLEHHYFQLHVDSICLSACTVQSANIVQLKFATELALFICD</sequence>